<comment type="caution">
    <text evidence="4">The sequence shown here is derived from an EMBL/GenBank/DDBJ whole genome shotgun (WGS) entry which is preliminary data.</text>
</comment>
<organism evidence="4 5">
    <name type="scientific">Chamaesiphon polymorphus CCALA 037</name>
    <dbReference type="NCBI Taxonomy" id="2107692"/>
    <lineage>
        <taxon>Bacteria</taxon>
        <taxon>Bacillati</taxon>
        <taxon>Cyanobacteriota</taxon>
        <taxon>Cyanophyceae</taxon>
        <taxon>Gomontiellales</taxon>
        <taxon>Chamaesiphonaceae</taxon>
        <taxon>Chamaesiphon</taxon>
    </lineage>
</organism>
<dbReference type="Gene3D" id="3.40.50.150">
    <property type="entry name" value="Vaccinia Virus protein VP39"/>
    <property type="match status" value="1"/>
</dbReference>
<name>A0A2T1G8B0_9CYAN</name>
<gene>
    <name evidence="4" type="ORF">C7B77_19605</name>
</gene>
<keyword evidence="1 4" id="KW-0489">Methyltransferase</keyword>
<dbReference type="RefSeq" id="WP_106308674.1">
    <property type="nucleotide sequence ID" value="NZ_PVWO01000301.1"/>
</dbReference>
<dbReference type="Proteomes" id="UP000238937">
    <property type="component" value="Unassembled WGS sequence"/>
</dbReference>
<dbReference type="PANTHER" id="PTHR43464:SF19">
    <property type="entry name" value="UBIQUINONE BIOSYNTHESIS O-METHYLTRANSFERASE, MITOCHONDRIAL"/>
    <property type="match status" value="1"/>
</dbReference>
<evidence type="ECO:0000256" key="2">
    <source>
        <dbReference type="ARBA" id="ARBA00022679"/>
    </source>
</evidence>
<keyword evidence="2 4" id="KW-0808">Transferase</keyword>
<keyword evidence="5" id="KW-1185">Reference proteome</keyword>
<keyword evidence="3" id="KW-0949">S-adenosyl-L-methionine</keyword>
<dbReference type="EMBL" id="PVWO01000301">
    <property type="protein sequence ID" value="PSB53386.1"/>
    <property type="molecule type" value="Genomic_DNA"/>
</dbReference>
<dbReference type="SUPFAM" id="SSF53335">
    <property type="entry name" value="S-adenosyl-L-methionine-dependent methyltransferases"/>
    <property type="match status" value="1"/>
</dbReference>
<dbReference type="OrthoDB" id="9804312at2"/>
<proteinExistence type="predicted"/>
<dbReference type="GO" id="GO:0032259">
    <property type="term" value="P:methylation"/>
    <property type="evidence" value="ECO:0007669"/>
    <property type="project" value="UniProtKB-KW"/>
</dbReference>
<evidence type="ECO:0000256" key="1">
    <source>
        <dbReference type="ARBA" id="ARBA00022603"/>
    </source>
</evidence>
<evidence type="ECO:0000313" key="4">
    <source>
        <dbReference type="EMBL" id="PSB53386.1"/>
    </source>
</evidence>
<dbReference type="InterPro" id="IPR029063">
    <property type="entry name" value="SAM-dependent_MTases_sf"/>
</dbReference>
<accession>A0A2T1G8B0</accession>
<dbReference type="AlphaFoldDB" id="A0A2T1G8B0"/>
<dbReference type="PANTHER" id="PTHR43464">
    <property type="entry name" value="METHYLTRANSFERASE"/>
    <property type="match status" value="1"/>
</dbReference>
<sequence>MTNSRSRIRELVQASYQQGDYTGWFEALYAEANGNADAIPWADRGLNYWLSDWIEKSNVVVQDRQVLVVGCGLGDDAEYLAKLGAKVTAFDLSQTAIDWCHQRFPDSQVNYQVADLFTAPAEWKLSFDLVIEIYTIQALPANIRPNAIECISNFVAPNGKLLVVCRGRNLEDLAGENPPFALTQAELNRFTNDGLDLVSFEDFIDTLESGSPRRFRLVYQR</sequence>
<protein>
    <submittedName>
        <fullName evidence="4">SAM-dependent methyltransferase</fullName>
    </submittedName>
</protein>
<evidence type="ECO:0000256" key="3">
    <source>
        <dbReference type="ARBA" id="ARBA00022691"/>
    </source>
</evidence>
<dbReference type="CDD" id="cd02440">
    <property type="entry name" value="AdoMet_MTases"/>
    <property type="match status" value="1"/>
</dbReference>
<dbReference type="Pfam" id="PF05724">
    <property type="entry name" value="TPMT"/>
    <property type="match status" value="1"/>
</dbReference>
<dbReference type="GO" id="GO:0008757">
    <property type="term" value="F:S-adenosylmethionine-dependent methyltransferase activity"/>
    <property type="evidence" value="ECO:0007669"/>
    <property type="project" value="InterPro"/>
</dbReference>
<evidence type="ECO:0000313" key="5">
    <source>
        <dbReference type="Proteomes" id="UP000238937"/>
    </source>
</evidence>
<dbReference type="InterPro" id="IPR008854">
    <property type="entry name" value="TPMT"/>
</dbReference>
<reference evidence="4 5" key="1">
    <citation type="submission" date="2018-03" db="EMBL/GenBank/DDBJ databases">
        <title>The ancient ancestry and fast evolution of plastids.</title>
        <authorList>
            <person name="Moore K.R."/>
            <person name="Magnabosco C."/>
            <person name="Momper L."/>
            <person name="Gold D.A."/>
            <person name="Bosak T."/>
            <person name="Fournier G.P."/>
        </authorList>
    </citation>
    <scope>NUCLEOTIDE SEQUENCE [LARGE SCALE GENOMIC DNA]</scope>
    <source>
        <strain evidence="4 5">CCALA 037</strain>
    </source>
</reference>